<evidence type="ECO:0000313" key="3">
    <source>
        <dbReference type="EMBL" id="CAG2254488.1"/>
    </source>
</evidence>
<feature type="signal peptide" evidence="1">
    <location>
        <begin position="1"/>
        <end position="23"/>
    </location>
</feature>
<dbReference type="Gene3D" id="3.10.100.10">
    <property type="entry name" value="Mannose-Binding Protein A, subunit A"/>
    <property type="match status" value="1"/>
</dbReference>
<dbReference type="EMBL" id="CAJPWZ010003245">
    <property type="protein sequence ID" value="CAG2254488.1"/>
    <property type="molecule type" value="Genomic_DNA"/>
</dbReference>
<gene>
    <name evidence="3" type="ORF">MEDL_65963</name>
</gene>
<dbReference type="PROSITE" id="PS50041">
    <property type="entry name" value="C_TYPE_LECTIN_2"/>
    <property type="match status" value="1"/>
</dbReference>
<evidence type="ECO:0000313" key="4">
    <source>
        <dbReference type="Proteomes" id="UP000683360"/>
    </source>
</evidence>
<dbReference type="AlphaFoldDB" id="A0A8S3V8M9"/>
<dbReference type="InterPro" id="IPR001304">
    <property type="entry name" value="C-type_lectin-like"/>
</dbReference>
<dbReference type="InterPro" id="IPR016187">
    <property type="entry name" value="CTDL_fold"/>
</dbReference>
<accession>A0A8S3V8M9</accession>
<dbReference type="CDD" id="cd00037">
    <property type="entry name" value="CLECT"/>
    <property type="match status" value="1"/>
</dbReference>
<dbReference type="OrthoDB" id="6047911at2759"/>
<proteinExistence type="predicted"/>
<feature type="domain" description="C-type lectin" evidence="2">
    <location>
        <begin position="60"/>
        <end position="177"/>
    </location>
</feature>
<organism evidence="3 4">
    <name type="scientific">Mytilus edulis</name>
    <name type="common">Blue mussel</name>
    <dbReference type="NCBI Taxonomy" id="6550"/>
    <lineage>
        <taxon>Eukaryota</taxon>
        <taxon>Metazoa</taxon>
        <taxon>Spiralia</taxon>
        <taxon>Lophotrochozoa</taxon>
        <taxon>Mollusca</taxon>
        <taxon>Bivalvia</taxon>
        <taxon>Autobranchia</taxon>
        <taxon>Pteriomorphia</taxon>
        <taxon>Mytilida</taxon>
        <taxon>Mytiloidea</taxon>
        <taxon>Mytilidae</taxon>
        <taxon>Mytilinae</taxon>
        <taxon>Mytilus</taxon>
    </lineage>
</organism>
<dbReference type="Proteomes" id="UP000683360">
    <property type="component" value="Unassembled WGS sequence"/>
</dbReference>
<feature type="chain" id="PRO_5035778398" description="C-type lectin domain-containing protein" evidence="1">
    <location>
        <begin position="24"/>
        <end position="191"/>
    </location>
</feature>
<keyword evidence="4" id="KW-1185">Reference proteome</keyword>
<sequence>MHTSVVLSLCVLYGGAMVAESQAEKCKYPFRRIGDGCYFISRSKSTPDRASKMQVSISRIGDGCYFISRSKSTADRASALCLRRGAYLATFETLEEAMLMKYELQQMNTGFTFYIGGRNIDRYVPGGDWRWIKHGEMIKMKYKAFGAREPDGNNASPQDCMMFFAADRYAIHNIYCDNPGWYSNCGYICEK</sequence>
<protein>
    <recommendedName>
        <fullName evidence="2">C-type lectin domain-containing protein</fullName>
    </recommendedName>
</protein>
<keyword evidence="1" id="KW-0732">Signal</keyword>
<dbReference type="InterPro" id="IPR016186">
    <property type="entry name" value="C-type_lectin-like/link_sf"/>
</dbReference>
<reference evidence="3" key="1">
    <citation type="submission" date="2021-03" db="EMBL/GenBank/DDBJ databases">
        <authorList>
            <person name="Bekaert M."/>
        </authorList>
    </citation>
    <scope>NUCLEOTIDE SEQUENCE</scope>
</reference>
<evidence type="ECO:0000259" key="2">
    <source>
        <dbReference type="PROSITE" id="PS50041"/>
    </source>
</evidence>
<dbReference type="Pfam" id="PF00059">
    <property type="entry name" value="Lectin_C"/>
    <property type="match status" value="1"/>
</dbReference>
<comment type="caution">
    <text evidence="3">The sequence shown here is derived from an EMBL/GenBank/DDBJ whole genome shotgun (WGS) entry which is preliminary data.</text>
</comment>
<dbReference type="SUPFAM" id="SSF56436">
    <property type="entry name" value="C-type lectin-like"/>
    <property type="match status" value="1"/>
</dbReference>
<dbReference type="SMART" id="SM00034">
    <property type="entry name" value="CLECT"/>
    <property type="match status" value="1"/>
</dbReference>
<evidence type="ECO:0000256" key="1">
    <source>
        <dbReference type="SAM" id="SignalP"/>
    </source>
</evidence>
<name>A0A8S3V8M9_MYTED</name>